<organism evidence="6 7">
    <name type="scientific">Flexivirga endophytica</name>
    <dbReference type="NCBI Taxonomy" id="1849103"/>
    <lineage>
        <taxon>Bacteria</taxon>
        <taxon>Bacillati</taxon>
        <taxon>Actinomycetota</taxon>
        <taxon>Actinomycetes</taxon>
        <taxon>Micrococcales</taxon>
        <taxon>Dermacoccaceae</taxon>
        <taxon>Flexivirga</taxon>
    </lineage>
</organism>
<dbReference type="EMBL" id="BMHI01000004">
    <property type="protein sequence ID" value="GGB35101.1"/>
    <property type="molecule type" value="Genomic_DNA"/>
</dbReference>
<dbReference type="GO" id="GO:0005509">
    <property type="term" value="F:calcium ion binding"/>
    <property type="evidence" value="ECO:0007669"/>
    <property type="project" value="InterPro"/>
</dbReference>
<dbReference type="InterPro" id="IPR017512">
    <property type="entry name" value="PQQ_MeOH/EtOH_DH"/>
</dbReference>
<evidence type="ECO:0000256" key="4">
    <source>
        <dbReference type="ARBA" id="ARBA00023002"/>
    </source>
</evidence>
<dbReference type="Proteomes" id="UP000636793">
    <property type="component" value="Unassembled WGS sequence"/>
</dbReference>
<evidence type="ECO:0000259" key="5">
    <source>
        <dbReference type="Pfam" id="PF01011"/>
    </source>
</evidence>
<keyword evidence="7" id="KW-1185">Reference proteome</keyword>
<evidence type="ECO:0000256" key="2">
    <source>
        <dbReference type="ARBA" id="ARBA00008156"/>
    </source>
</evidence>
<dbReference type="InterPro" id="IPR002372">
    <property type="entry name" value="PQQ_rpt_dom"/>
</dbReference>
<dbReference type="AlphaFoldDB" id="A0A916T8V8"/>
<dbReference type="GO" id="GO:0016020">
    <property type="term" value="C:membrane"/>
    <property type="evidence" value="ECO:0007669"/>
    <property type="project" value="InterPro"/>
</dbReference>
<keyword evidence="4" id="KW-0560">Oxidoreductase</keyword>
<comment type="caution">
    <text evidence="6">The sequence shown here is derived from an EMBL/GenBank/DDBJ whole genome shotgun (WGS) entry which is preliminary data.</text>
</comment>
<feature type="domain" description="Pyrrolo-quinoline quinone repeat" evidence="5">
    <location>
        <begin position="474"/>
        <end position="541"/>
    </location>
</feature>
<evidence type="ECO:0000256" key="1">
    <source>
        <dbReference type="ARBA" id="ARBA00001931"/>
    </source>
</evidence>
<feature type="domain" description="Pyrrolo-quinoline quinone repeat" evidence="5">
    <location>
        <begin position="59"/>
        <end position="367"/>
    </location>
</feature>
<reference evidence="6" key="1">
    <citation type="journal article" date="2014" name="Int. J. Syst. Evol. Microbiol.">
        <title>Complete genome sequence of Corynebacterium casei LMG S-19264T (=DSM 44701T), isolated from a smear-ripened cheese.</title>
        <authorList>
            <consortium name="US DOE Joint Genome Institute (JGI-PGF)"/>
            <person name="Walter F."/>
            <person name="Albersmeier A."/>
            <person name="Kalinowski J."/>
            <person name="Ruckert C."/>
        </authorList>
    </citation>
    <scope>NUCLEOTIDE SEQUENCE</scope>
    <source>
        <strain evidence="6">CGMCC 1.15085</strain>
    </source>
</reference>
<dbReference type="SMART" id="SM00564">
    <property type="entry name" value="PQQ"/>
    <property type="match status" value="7"/>
</dbReference>
<dbReference type="NCBIfam" id="TIGR03075">
    <property type="entry name" value="PQQ_enz_alc_DH"/>
    <property type="match status" value="1"/>
</dbReference>
<comment type="cofactor">
    <cofactor evidence="1">
        <name>pyrroloquinoline quinone</name>
        <dbReference type="ChEBI" id="CHEBI:58442"/>
    </cofactor>
</comment>
<dbReference type="PANTHER" id="PTHR32303:SF20">
    <property type="entry name" value="QUINOPROTEIN ETHANOL DEHYDROGENASE"/>
    <property type="match status" value="1"/>
</dbReference>
<gene>
    <name evidence="6" type="ORF">GCM10011492_27210</name>
</gene>
<dbReference type="InterPro" id="IPR011047">
    <property type="entry name" value="Quinoprotein_ADH-like_sf"/>
</dbReference>
<evidence type="ECO:0000313" key="7">
    <source>
        <dbReference type="Proteomes" id="UP000636793"/>
    </source>
</evidence>
<evidence type="ECO:0000313" key="6">
    <source>
        <dbReference type="EMBL" id="GGB35101.1"/>
    </source>
</evidence>
<protein>
    <submittedName>
        <fullName evidence="6">Alcohol dehydrogenase</fullName>
    </submittedName>
</protein>
<comment type="similarity">
    <text evidence="2">Belongs to the bacterial PQQ dehydrogenase family.</text>
</comment>
<dbReference type="InterPro" id="IPR018391">
    <property type="entry name" value="PQQ_b-propeller_rpt"/>
</dbReference>
<dbReference type="RefSeq" id="WP_188837575.1">
    <property type="nucleotide sequence ID" value="NZ_BMHI01000004.1"/>
</dbReference>
<keyword evidence="3" id="KW-0479">Metal-binding</keyword>
<evidence type="ECO:0000256" key="3">
    <source>
        <dbReference type="ARBA" id="ARBA00022723"/>
    </source>
</evidence>
<sequence>MTTIPEAPESTSPKGEYIDAGKAINHSQLSSLKHSAPNVTKGIDYERILKARTAEPQNWITYYGAYDGQRHSLLDQINTDNVKKLKVAWIHQASSTGLIASTSTYAFEACPLVVDGIMFVTGWDGFLWALDATTGEQLWRYKHAVPFDITLCCANVNRGCAVANGKVYMVTQNAQLLCLNATNGEKIWHKAIGDVRAGESASLAPLVIKDTLITGSAGGEYGVRGHIDCWDLETGDHKWRTYTVPKPGEPGSETWPADGEAWARGGGNHWVTGTYDPELNLYFAGTGNPGPDFDGEVREGDNLYTDSVVALDVDSGEIKWHYQFTPHDLWDYDSTMEMTLFERDGKKLLAHFDKNGYMFVLDRTNGELQHVTPFVDRIDWGVITRDGKVTPRKYPEKEGEPVHFFPGPAGAKEWTHAAYNPNHDLFYVPVADVGATATRRRREFKEGMPYWGAAVEVDIDNMAGSVSAFDSHGEEKWRYRMDMPMAASILSTAGNLVFAGKPTGEFMAFHAETGEKLWEFQCGSGHHSSPMTYTVDGKQYIAVPVGWGGWLEGIIPGMSAQGHGASLIAFELSD</sequence>
<reference evidence="6" key="2">
    <citation type="submission" date="2020-09" db="EMBL/GenBank/DDBJ databases">
        <authorList>
            <person name="Sun Q."/>
            <person name="Zhou Y."/>
        </authorList>
    </citation>
    <scope>NUCLEOTIDE SEQUENCE</scope>
    <source>
        <strain evidence="6">CGMCC 1.15085</strain>
    </source>
</reference>
<dbReference type="SUPFAM" id="SSF50998">
    <property type="entry name" value="Quinoprotein alcohol dehydrogenase-like"/>
    <property type="match status" value="1"/>
</dbReference>
<dbReference type="Gene3D" id="2.140.10.10">
    <property type="entry name" value="Quinoprotein alcohol dehydrogenase-like superfamily"/>
    <property type="match status" value="1"/>
</dbReference>
<dbReference type="PANTHER" id="PTHR32303">
    <property type="entry name" value="QUINOPROTEIN ALCOHOL DEHYDROGENASE (CYTOCHROME C)"/>
    <property type="match status" value="1"/>
</dbReference>
<accession>A0A916T8V8</accession>
<dbReference type="Pfam" id="PF01011">
    <property type="entry name" value="PQQ"/>
    <property type="match status" value="2"/>
</dbReference>
<dbReference type="GO" id="GO:0016614">
    <property type="term" value="F:oxidoreductase activity, acting on CH-OH group of donors"/>
    <property type="evidence" value="ECO:0007669"/>
    <property type="project" value="InterPro"/>
</dbReference>
<proteinExistence type="inferred from homology"/>
<name>A0A916T8V8_9MICO</name>